<dbReference type="Gene3D" id="3.40.50.620">
    <property type="entry name" value="HUPs"/>
    <property type="match status" value="1"/>
</dbReference>
<dbReference type="SUPFAM" id="SSF52402">
    <property type="entry name" value="Adenine nucleotide alpha hydrolases-like"/>
    <property type="match status" value="1"/>
</dbReference>
<keyword evidence="3 6" id="KW-0547">Nucleotide-binding</keyword>
<dbReference type="NCBIfam" id="TIGR00552">
    <property type="entry name" value="nadE"/>
    <property type="match status" value="1"/>
</dbReference>
<dbReference type="InterPro" id="IPR022310">
    <property type="entry name" value="NAD/GMP_synthase"/>
</dbReference>
<evidence type="ECO:0000256" key="4">
    <source>
        <dbReference type="ARBA" id="ARBA00022840"/>
    </source>
</evidence>
<evidence type="ECO:0000313" key="9">
    <source>
        <dbReference type="EMBL" id="AIF12728.1"/>
    </source>
</evidence>
<dbReference type="InterPro" id="IPR014729">
    <property type="entry name" value="Rossmann-like_a/b/a_fold"/>
</dbReference>
<dbReference type="GO" id="GO:0003952">
    <property type="term" value="F:NAD+ synthase (glutamine-hydrolyzing) activity"/>
    <property type="evidence" value="ECO:0007669"/>
    <property type="project" value="InterPro"/>
</dbReference>
<comment type="similarity">
    <text evidence="6">Belongs to the NAD synthetase family.</text>
</comment>
<accession>A0A075HFR5</accession>
<feature type="domain" description="NAD/GMP synthase" evidence="8">
    <location>
        <begin position="2"/>
        <end position="209"/>
    </location>
</feature>
<dbReference type="EMBL" id="KF900952">
    <property type="protein sequence ID" value="AIF12728.1"/>
    <property type="molecule type" value="Genomic_DNA"/>
</dbReference>
<evidence type="ECO:0000256" key="7">
    <source>
        <dbReference type="RuleBase" id="RU003812"/>
    </source>
</evidence>
<dbReference type="GO" id="GO:0005737">
    <property type="term" value="C:cytoplasm"/>
    <property type="evidence" value="ECO:0007669"/>
    <property type="project" value="InterPro"/>
</dbReference>
<keyword evidence="2 6" id="KW-0436">Ligase</keyword>
<dbReference type="PANTHER" id="PTHR23090">
    <property type="entry name" value="NH 3 /GLUTAMINE-DEPENDENT NAD + SYNTHETASE"/>
    <property type="match status" value="1"/>
</dbReference>
<proteinExistence type="inferred from homology"/>
<reference evidence="9" key="1">
    <citation type="journal article" date="2014" name="Genome Biol. Evol.">
        <title>Pangenome evidence for extensive interdomain horizontal transfer affecting lineage core and shell genes in uncultured planktonic thaumarchaeota and euryarchaeota.</title>
        <authorList>
            <person name="Deschamps P."/>
            <person name="Zivanovic Y."/>
            <person name="Moreira D."/>
            <person name="Rodriguez-Valera F."/>
            <person name="Lopez-Garcia P."/>
        </authorList>
    </citation>
    <scope>NUCLEOTIDE SEQUENCE</scope>
</reference>
<comment type="catalytic activity">
    <reaction evidence="7">
        <text>deamido-NAD(+) + NH4(+) + ATP = AMP + diphosphate + NAD(+) + H(+)</text>
        <dbReference type="Rhea" id="RHEA:21188"/>
        <dbReference type="ChEBI" id="CHEBI:15378"/>
        <dbReference type="ChEBI" id="CHEBI:28938"/>
        <dbReference type="ChEBI" id="CHEBI:30616"/>
        <dbReference type="ChEBI" id="CHEBI:33019"/>
        <dbReference type="ChEBI" id="CHEBI:57540"/>
        <dbReference type="ChEBI" id="CHEBI:58437"/>
        <dbReference type="ChEBI" id="CHEBI:456215"/>
        <dbReference type="EC" id="6.3.1.5"/>
    </reaction>
</comment>
<dbReference type="GO" id="GO:0004359">
    <property type="term" value="F:glutaminase activity"/>
    <property type="evidence" value="ECO:0007669"/>
    <property type="project" value="InterPro"/>
</dbReference>
<dbReference type="CDD" id="cd00553">
    <property type="entry name" value="NAD_synthase"/>
    <property type="match status" value="1"/>
</dbReference>
<dbReference type="AlphaFoldDB" id="A0A075HFR5"/>
<sequence>MIAYLCNNVVKEKTLAVIMPDSKISPESETSDAIKIVDELGLDYKLLDINSIHKEFNMVLEPEDRALGNLRARIRMNILYYYANLKNLVTLGSSDKSEFNIGYFTKFGDGAADVLPIVSLYKTQVRGLARHLGIDENIITKKSSPHLWPNHEAEHEIGVEYEQIDVILHCLIDKKLSLDDTANESQIDIKFVEKIHSMYKKSEHKRINPNAL</sequence>
<keyword evidence="5 6" id="KW-0520">NAD</keyword>
<comment type="pathway">
    <text evidence="1">Cofactor biosynthesis; NAD(+) biosynthesis.</text>
</comment>
<dbReference type="UniPathway" id="UPA00253"/>
<dbReference type="PANTHER" id="PTHR23090:SF9">
    <property type="entry name" value="GLUTAMINE-DEPENDENT NAD(+) SYNTHETASE"/>
    <property type="match status" value="1"/>
</dbReference>
<evidence type="ECO:0000259" key="8">
    <source>
        <dbReference type="Pfam" id="PF02540"/>
    </source>
</evidence>
<dbReference type="InterPro" id="IPR003694">
    <property type="entry name" value="NAD_synthase"/>
</dbReference>
<evidence type="ECO:0000256" key="6">
    <source>
        <dbReference type="RuleBase" id="RU003811"/>
    </source>
</evidence>
<organism evidence="9">
    <name type="scientific">uncultured marine thaumarchaeote KM3_57_B01</name>
    <dbReference type="NCBI Taxonomy" id="1456205"/>
    <lineage>
        <taxon>Archaea</taxon>
        <taxon>Nitrososphaerota</taxon>
        <taxon>environmental samples</taxon>
    </lineage>
</organism>
<evidence type="ECO:0000256" key="2">
    <source>
        <dbReference type="ARBA" id="ARBA00022598"/>
    </source>
</evidence>
<keyword evidence="4 6" id="KW-0067">ATP-binding</keyword>
<dbReference type="GO" id="GO:0009435">
    <property type="term" value="P:NAD+ biosynthetic process"/>
    <property type="evidence" value="ECO:0007669"/>
    <property type="project" value="UniProtKB-UniPathway"/>
</dbReference>
<dbReference type="GO" id="GO:0008795">
    <property type="term" value="F:NAD+ synthase activity"/>
    <property type="evidence" value="ECO:0007669"/>
    <property type="project" value="UniProtKB-EC"/>
</dbReference>
<protein>
    <recommendedName>
        <fullName evidence="7">NH(3)-dependent NAD(+) synthetase</fullName>
        <ecNumber evidence="7">6.3.1.5</ecNumber>
    </recommendedName>
</protein>
<gene>
    <name evidence="9" type="primary">nadE</name>
</gene>
<dbReference type="GO" id="GO:0005524">
    <property type="term" value="F:ATP binding"/>
    <property type="evidence" value="ECO:0007669"/>
    <property type="project" value="UniProtKB-KW"/>
</dbReference>
<dbReference type="EC" id="6.3.1.5" evidence="7"/>
<dbReference type="Pfam" id="PF02540">
    <property type="entry name" value="NAD_synthase"/>
    <property type="match status" value="1"/>
</dbReference>
<evidence type="ECO:0000256" key="3">
    <source>
        <dbReference type="ARBA" id="ARBA00022741"/>
    </source>
</evidence>
<evidence type="ECO:0000256" key="1">
    <source>
        <dbReference type="ARBA" id="ARBA00004790"/>
    </source>
</evidence>
<name>A0A075HFR5_9ARCH</name>
<evidence type="ECO:0000256" key="5">
    <source>
        <dbReference type="ARBA" id="ARBA00023027"/>
    </source>
</evidence>